<sequence length="210" mass="24282">MRQVSQPLSLSDSFVEADIRVYITARVRVEPRFQSWLQELRSEVQDALPAGAKGMFRWAAYQLDILRRLHHQSKIREALKTLPKDLDETYERIFSYITIEERDLIRHALHLVCFHDFLWKGEAPLPAQIILEYYCAFQTDMDTVTSDDILCDLATIKDVCGCLITFSWNDGHNGQAVTAVIAHYTVREFLESSRTSGELTDWVKINNTAR</sequence>
<keyword evidence="2" id="KW-1185">Reference proteome</keyword>
<dbReference type="PANTHER" id="PTHR10039:SF16">
    <property type="entry name" value="GPI INOSITOL-DEACYLASE"/>
    <property type="match status" value="1"/>
</dbReference>
<name>A0AAE0LZV0_9PEZI</name>
<dbReference type="AlphaFoldDB" id="A0AAE0LZV0"/>
<dbReference type="EMBL" id="JAUEDM010000007">
    <property type="protein sequence ID" value="KAK3314026.1"/>
    <property type="molecule type" value="Genomic_DNA"/>
</dbReference>
<evidence type="ECO:0000313" key="2">
    <source>
        <dbReference type="Proteomes" id="UP001283341"/>
    </source>
</evidence>
<gene>
    <name evidence="1" type="ORF">B0H66DRAFT_369649</name>
</gene>
<reference evidence="1" key="2">
    <citation type="submission" date="2023-06" db="EMBL/GenBank/DDBJ databases">
        <authorList>
            <consortium name="Lawrence Berkeley National Laboratory"/>
            <person name="Haridas S."/>
            <person name="Hensen N."/>
            <person name="Bonometti L."/>
            <person name="Westerberg I."/>
            <person name="Brannstrom I.O."/>
            <person name="Guillou S."/>
            <person name="Cros-Aarteil S."/>
            <person name="Calhoun S."/>
            <person name="Kuo A."/>
            <person name="Mondo S."/>
            <person name="Pangilinan J."/>
            <person name="Riley R."/>
            <person name="Labutti K."/>
            <person name="Andreopoulos B."/>
            <person name="Lipzen A."/>
            <person name="Chen C."/>
            <person name="Yanf M."/>
            <person name="Daum C."/>
            <person name="Ng V."/>
            <person name="Clum A."/>
            <person name="Steindorff A."/>
            <person name="Ohm R."/>
            <person name="Martin F."/>
            <person name="Silar P."/>
            <person name="Natvig D."/>
            <person name="Lalanne C."/>
            <person name="Gautier V."/>
            <person name="Ament-Velasquez S.L."/>
            <person name="Kruys A."/>
            <person name="Hutchinson M.I."/>
            <person name="Powell A.J."/>
            <person name="Barry K."/>
            <person name="Miller A.N."/>
            <person name="Grigoriev I.V."/>
            <person name="Debuchy R."/>
            <person name="Gladieux P."/>
            <person name="Thoren M.H."/>
            <person name="Johannesson H."/>
        </authorList>
    </citation>
    <scope>NUCLEOTIDE SEQUENCE</scope>
    <source>
        <strain evidence="1">CBS 118394</strain>
    </source>
</reference>
<accession>A0AAE0LZV0</accession>
<reference evidence="1" key="1">
    <citation type="journal article" date="2023" name="Mol. Phylogenet. Evol.">
        <title>Genome-scale phylogeny and comparative genomics of the fungal order Sordariales.</title>
        <authorList>
            <person name="Hensen N."/>
            <person name="Bonometti L."/>
            <person name="Westerberg I."/>
            <person name="Brannstrom I.O."/>
            <person name="Guillou S."/>
            <person name="Cros-Aarteil S."/>
            <person name="Calhoun S."/>
            <person name="Haridas S."/>
            <person name="Kuo A."/>
            <person name="Mondo S."/>
            <person name="Pangilinan J."/>
            <person name="Riley R."/>
            <person name="LaButti K."/>
            <person name="Andreopoulos B."/>
            <person name="Lipzen A."/>
            <person name="Chen C."/>
            <person name="Yan M."/>
            <person name="Daum C."/>
            <person name="Ng V."/>
            <person name="Clum A."/>
            <person name="Steindorff A."/>
            <person name="Ohm R.A."/>
            <person name="Martin F."/>
            <person name="Silar P."/>
            <person name="Natvig D.O."/>
            <person name="Lalanne C."/>
            <person name="Gautier V."/>
            <person name="Ament-Velasquez S.L."/>
            <person name="Kruys A."/>
            <person name="Hutchinson M.I."/>
            <person name="Powell A.J."/>
            <person name="Barry K."/>
            <person name="Miller A.N."/>
            <person name="Grigoriev I.V."/>
            <person name="Debuchy R."/>
            <person name="Gladieux P."/>
            <person name="Hiltunen Thoren M."/>
            <person name="Johannesson H."/>
        </authorList>
    </citation>
    <scope>NUCLEOTIDE SEQUENCE</scope>
    <source>
        <strain evidence="1">CBS 118394</strain>
    </source>
</reference>
<dbReference type="Proteomes" id="UP001283341">
    <property type="component" value="Unassembled WGS sequence"/>
</dbReference>
<comment type="caution">
    <text evidence="1">The sequence shown here is derived from an EMBL/GenBank/DDBJ whole genome shotgun (WGS) entry which is preliminary data.</text>
</comment>
<dbReference type="PANTHER" id="PTHR10039">
    <property type="entry name" value="AMELOGENIN"/>
    <property type="match status" value="1"/>
</dbReference>
<organism evidence="1 2">
    <name type="scientific">Apodospora peruviana</name>
    <dbReference type="NCBI Taxonomy" id="516989"/>
    <lineage>
        <taxon>Eukaryota</taxon>
        <taxon>Fungi</taxon>
        <taxon>Dikarya</taxon>
        <taxon>Ascomycota</taxon>
        <taxon>Pezizomycotina</taxon>
        <taxon>Sordariomycetes</taxon>
        <taxon>Sordariomycetidae</taxon>
        <taxon>Sordariales</taxon>
        <taxon>Lasiosphaeriaceae</taxon>
        <taxon>Apodospora</taxon>
    </lineage>
</organism>
<proteinExistence type="predicted"/>
<evidence type="ECO:0000313" key="1">
    <source>
        <dbReference type="EMBL" id="KAK3314026.1"/>
    </source>
</evidence>
<protein>
    <submittedName>
        <fullName evidence="1">Uncharacterized protein</fullName>
    </submittedName>
</protein>